<feature type="region of interest" description="Disordered" evidence="1">
    <location>
        <begin position="322"/>
        <end position="343"/>
    </location>
</feature>
<sequence length="343" mass="38262">VCGLHADVVARPFRTLSVGEQHLASLARTIGMAGSRSHIVCFDEFTSVLDRATAHKVCLRLSEYVRQGNVAQIIVATVHEDVADWLDVDWVLQSKSGAVRIARRPRQLQEVVEAGHIEEFRQPKLHLQLRVLRPNRDSQEVFSKFFAEHHYMQGGLPSVFHGLVLRDSATDRMVAFHGIALLPGQYSGGITRRESRMVVLPEYQGFGIGPKLSETVGEMLLESNLRFFSMTHHPRLGGQRNHSFFWRPVDGSGKAGTSLSGVKCQRLAYRHQYMGKGDQRGNDHLKPDSQSSASEAESAEVLTPQKAVTGLRAFFNAPTLVSKRKLETEDEARNPPRKVPKAP</sequence>
<dbReference type="CDD" id="cd00267">
    <property type="entry name" value="ABC_ATPase"/>
    <property type="match status" value="1"/>
</dbReference>
<dbReference type="SUPFAM" id="SSF55729">
    <property type="entry name" value="Acyl-CoA N-acyltransferases (Nat)"/>
    <property type="match status" value="1"/>
</dbReference>
<protein>
    <recommendedName>
        <fullName evidence="4">N-acetyltransferase domain-containing protein</fullName>
    </recommendedName>
</protein>
<reference evidence="2" key="1">
    <citation type="submission" date="2021-02" db="EMBL/GenBank/DDBJ databases">
        <authorList>
            <person name="Dougan E. K."/>
            <person name="Rhodes N."/>
            <person name="Thang M."/>
            <person name="Chan C."/>
        </authorList>
    </citation>
    <scope>NUCLEOTIDE SEQUENCE</scope>
</reference>
<keyword evidence="3" id="KW-1185">Reference proteome</keyword>
<dbReference type="Gene3D" id="3.40.50.300">
    <property type="entry name" value="P-loop containing nucleotide triphosphate hydrolases"/>
    <property type="match status" value="1"/>
</dbReference>
<feature type="compositionally biased region" description="Basic and acidic residues" evidence="1">
    <location>
        <begin position="277"/>
        <end position="287"/>
    </location>
</feature>
<dbReference type="AlphaFoldDB" id="A0A812ZJU4"/>
<evidence type="ECO:0000256" key="1">
    <source>
        <dbReference type="SAM" id="MobiDB-lite"/>
    </source>
</evidence>
<evidence type="ECO:0000313" key="2">
    <source>
        <dbReference type="EMBL" id="CAE7828575.1"/>
    </source>
</evidence>
<feature type="region of interest" description="Disordered" evidence="1">
    <location>
        <begin position="275"/>
        <end position="302"/>
    </location>
</feature>
<dbReference type="InterPro" id="IPR016181">
    <property type="entry name" value="Acyl_CoA_acyltransferase"/>
</dbReference>
<dbReference type="OrthoDB" id="449510at2759"/>
<organism evidence="2 3">
    <name type="scientific">Symbiodinium necroappetens</name>
    <dbReference type="NCBI Taxonomy" id="1628268"/>
    <lineage>
        <taxon>Eukaryota</taxon>
        <taxon>Sar</taxon>
        <taxon>Alveolata</taxon>
        <taxon>Dinophyceae</taxon>
        <taxon>Suessiales</taxon>
        <taxon>Symbiodiniaceae</taxon>
        <taxon>Symbiodinium</taxon>
    </lineage>
</organism>
<evidence type="ECO:0000313" key="3">
    <source>
        <dbReference type="Proteomes" id="UP000601435"/>
    </source>
</evidence>
<proteinExistence type="predicted"/>
<evidence type="ECO:0008006" key="4">
    <source>
        <dbReference type="Google" id="ProtNLM"/>
    </source>
</evidence>
<comment type="caution">
    <text evidence="2">The sequence shown here is derived from an EMBL/GenBank/DDBJ whole genome shotgun (WGS) entry which is preliminary data.</text>
</comment>
<feature type="non-terminal residue" evidence="2">
    <location>
        <position position="1"/>
    </location>
</feature>
<feature type="compositionally biased region" description="Low complexity" evidence="1">
    <location>
        <begin position="291"/>
        <end position="300"/>
    </location>
</feature>
<gene>
    <name evidence="2" type="ORF">SNEC2469_LOCUS24754</name>
</gene>
<accession>A0A812ZJU4</accession>
<dbReference type="Proteomes" id="UP000601435">
    <property type="component" value="Unassembled WGS sequence"/>
</dbReference>
<dbReference type="InterPro" id="IPR027417">
    <property type="entry name" value="P-loop_NTPase"/>
</dbReference>
<dbReference type="SUPFAM" id="SSF52540">
    <property type="entry name" value="P-loop containing nucleoside triphosphate hydrolases"/>
    <property type="match status" value="1"/>
</dbReference>
<feature type="compositionally biased region" description="Basic and acidic residues" evidence="1">
    <location>
        <begin position="324"/>
        <end position="334"/>
    </location>
</feature>
<dbReference type="EMBL" id="CAJNJA010048064">
    <property type="protein sequence ID" value="CAE7828575.1"/>
    <property type="molecule type" value="Genomic_DNA"/>
</dbReference>
<name>A0A812ZJU4_9DINO</name>